<accession>A0A8J7ZBV3</accession>
<keyword evidence="2 5" id="KW-0812">Transmembrane</keyword>
<feature type="transmembrane region" description="Helical" evidence="5">
    <location>
        <begin position="245"/>
        <end position="267"/>
    </location>
</feature>
<dbReference type="InterPro" id="IPR036513">
    <property type="entry name" value="STAS_dom_sf"/>
</dbReference>
<gene>
    <name evidence="7" type="ORF">GS601_17760</name>
</gene>
<protein>
    <submittedName>
        <fullName evidence="7">STAS domain-containing protein</fullName>
    </submittedName>
</protein>
<dbReference type="AlphaFoldDB" id="A0A8J7ZBV3"/>
<proteinExistence type="predicted"/>
<dbReference type="Pfam" id="PF00916">
    <property type="entry name" value="Sulfate_transp"/>
    <property type="match status" value="1"/>
</dbReference>
<dbReference type="Pfam" id="PF01740">
    <property type="entry name" value="STAS"/>
    <property type="match status" value="1"/>
</dbReference>
<evidence type="ECO:0000256" key="5">
    <source>
        <dbReference type="SAM" id="Phobius"/>
    </source>
</evidence>
<dbReference type="Gene3D" id="3.30.750.24">
    <property type="entry name" value="STAS domain"/>
    <property type="match status" value="1"/>
</dbReference>
<comment type="subcellular location">
    <subcellularLocation>
        <location evidence="1">Membrane</location>
        <topology evidence="1">Multi-pass membrane protein</topology>
    </subcellularLocation>
</comment>
<evidence type="ECO:0000256" key="1">
    <source>
        <dbReference type="ARBA" id="ARBA00004141"/>
    </source>
</evidence>
<reference evidence="7" key="1">
    <citation type="submission" date="2019-12" db="EMBL/GenBank/DDBJ databases">
        <title>High-Quality draft genome sequences of three cyanobacteria isolated from the limestone walls of the Old Cathedral of Coimbra.</title>
        <authorList>
            <person name="Tiago I."/>
            <person name="Soares F."/>
            <person name="Portugal A."/>
        </authorList>
    </citation>
    <scope>NUCLEOTIDE SEQUENCE</scope>
    <source>
        <strain evidence="7">A</strain>
    </source>
</reference>
<feature type="transmembrane region" description="Helical" evidence="5">
    <location>
        <begin position="200"/>
        <end position="219"/>
    </location>
</feature>
<dbReference type="PANTHER" id="PTHR11814">
    <property type="entry name" value="SULFATE TRANSPORTER"/>
    <property type="match status" value="1"/>
</dbReference>
<feature type="transmembrane region" description="Helical" evidence="5">
    <location>
        <begin position="69"/>
        <end position="87"/>
    </location>
</feature>
<dbReference type="CDD" id="cd07042">
    <property type="entry name" value="STAS_SulP_like_sulfate_transporter"/>
    <property type="match status" value="1"/>
</dbReference>
<dbReference type="PROSITE" id="PS50801">
    <property type="entry name" value="STAS"/>
    <property type="match status" value="1"/>
</dbReference>
<dbReference type="InterPro" id="IPR002645">
    <property type="entry name" value="STAS_dom"/>
</dbReference>
<evidence type="ECO:0000256" key="4">
    <source>
        <dbReference type="ARBA" id="ARBA00023136"/>
    </source>
</evidence>
<evidence type="ECO:0000313" key="8">
    <source>
        <dbReference type="Proteomes" id="UP000646053"/>
    </source>
</evidence>
<keyword evidence="8" id="KW-1185">Reference proteome</keyword>
<evidence type="ECO:0000256" key="2">
    <source>
        <dbReference type="ARBA" id="ARBA00022692"/>
    </source>
</evidence>
<dbReference type="Proteomes" id="UP000646053">
    <property type="component" value="Unassembled WGS sequence"/>
</dbReference>
<dbReference type="SUPFAM" id="SSF52091">
    <property type="entry name" value="SpoIIaa-like"/>
    <property type="match status" value="1"/>
</dbReference>
<dbReference type="RefSeq" id="WP_162424634.1">
    <property type="nucleotide sequence ID" value="NZ_WVIE01000024.1"/>
</dbReference>
<feature type="transmembrane region" description="Helical" evidence="5">
    <location>
        <begin position="170"/>
        <end position="188"/>
    </location>
</feature>
<evidence type="ECO:0000256" key="3">
    <source>
        <dbReference type="ARBA" id="ARBA00022989"/>
    </source>
</evidence>
<feature type="transmembrane region" description="Helical" evidence="5">
    <location>
        <begin position="126"/>
        <end position="150"/>
    </location>
</feature>
<keyword evidence="3 5" id="KW-1133">Transmembrane helix</keyword>
<feature type="transmembrane region" description="Helical" evidence="5">
    <location>
        <begin position="93"/>
        <end position="114"/>
    </location>
</feature>
<evidence type="ECO:0000313" key="7">
    <source>
        <dbReference type="EMBL" id="NDJ19110.1"/>
    </source>
</evidence>
<feature type="domain" description="STAS" evidence="6">
    <location>
        <begin position="433"/>
        <end position="562"/>
    </location>
</feature>
<sequence>MSIKLVNSISFRNLRGDLFGGLTAAIVALPLALAFGVSSGVGAIAGLYGAIFVGFFAALFGGTPAQVSGPTGPMTVVMTTVIAALVARHPDTGVALAFTVVILGGLFQILFGVLRLGQYATLMPYTVISGFMSGIGMIIILIEIPPLLGYQSVGGVWGTLQQLPTYLSQPNPIAVGLGLLTLAVVFAAPPKLNRILPSPLLALVVVTVLSIVLFGNASIPRIGEIPMGLPTLRMPTFSLGEWREMFRYGLMLGVLGAIDSLLTSLVADNISGTQHDSDKELIGQGIGNCVSGLFGGLPGAGATMRTVVNVQAGGKTPLSGMIHALVLLLVVLWAGPLTTVIPHAVLAGLLLKVGIDIIDWGFIKRAHRLSFKGTGLMYLVLALTVFVDLITAVVVGAFIANLLTIKRLTDVQSDRVQAITDPAQSHNLSLAEQEILARSGGDILLFQLSGPLSFGAAKIISQRMAIVKDYQALVLDLSDVPSIGVTAALAVETMVQDAVKRQRHVWIVVTPGQVQRRIERLQLQRLFVASGRVNEQMASLRSPQIYQLENRFQALQSASAMVRPENPVAPTTSEP</sequence>
<dbReference type="GO" id="GO:0055085">
    <property type="term" value="P:transmembrane transport"/>
    <property type="evidence" value="ECO:0007669"/>
    <property type="project" value="InterPro"/>
</dbReference>
<name>A0A8J7ZBV3_9CYAN</name>
<dbReference type="InterPro" id="IPR011547">
    <property type="entry name" value="SLC26A/SulP_dom"/>
</dbReference>
<feature type="transmembrane region" description="Helical" evidence="5">
    <location>
        <begin position="44"/>
        <end position="62"/>
    </location>
</feature>
<dbReference type="GO" id="GO:0016020">
    <property type="term" value="C:membrane"/>
    <property type="evidence" value="ECO:0007669"/>
    <property type="project" value="UniProtKB-SubCell"/>
</dbReference>
<dbReference type="InterPro" id="IPR001902">
    <property type="entry name" value="SLC26A/SulP_fam"/>
</dbReference>
<evidence type="ECO:0000259" key="6">
    <source>
        <dbReference type="PROSITE" id="PS50801"/>
    </source>
</evidence>
<comment type="caution">
    <text evidence="7">The sequence shown here is derived from an EMBL/GenBank/DDBJ whole genome shotgun (WGS) entry which is preliminary data.</text>
</comment>
<feature type="transmembrane region" description="Helical" evidence="5">
    <location>
        <begin position="375"/>
        <end position="403"/>
    </location>
</feature>
<organism evidence="7 8">
    <name type="scientific">Myxacorys almedinensis A</name>
    <dbReference type="NCBI Taxonomy" id="2690445"/>
    <lineage>
        <taxon>Bacteria</taxon>
        <taxon>Bacillati</taxon>
        <taxon>Cyanobacteriota</taxon>
        <taxon>Cyanophyceae</taxon>
        <taxon>Leptolyngbyales</taxon>
        <taxon>Leptolyngbyaceae</taxon>
        <taxon>Myxacorys</taxon>
        <taxon>Myxacorys almedinensis</taxon>
    </lineage>
</organism>
<dbReference type="EMBL" id="WVIE01000024">
    <property type="protein sequence ID" value="NDJ19110.1"/>
    <property type="molecule type" value="Genomic_DNA"/>
</dbReference>
<keyword evidence="4 5" id="KW-0472">Membrane</keyword>